<evidence type="ECO:0000313" key="4">
    <source>
        <dbReference type="EMBL" id="TLP58806.1"/>
    </source>
</evidence>
<dbReference type="OrthoDB" id="26872at2"/>
<dbReference type="InterPro" id="IPR012347">
    <property type="entry name" value="Ferritin-like"/>
</dbReference>
<protein>
    <submittedName>
        <fullName evidence="4">DUF305 domain-containing protein</fullName>
    </submittedName>
</protein>
<dbReference type="PANTHER" id="PTHR36933">
    <property type="entry name" value="SLL0788 PROTEIN"/>
    <property type="match status" value="1"/>
</dbReference>
<dbReference type="Pfam" id="PF03713">
    <property type="entry name" value="DUF305"/>
    <property type="match status" value="1"/>
</dbReference>
<dbReference type="Proteomes" id="UP000309033">
    <property type="component" value="Unassembled WGS sequence"/>
</dbReference>
<comment type="caution">
    <text evidence="4">The sequence shown here is derived from an EMBL/GenBank/DDBJ whole genome shotgun (WGS) entry which is preliminary data.</text>
</comment>
<evidence type="ECO:0000313" key="5">
    <source>
        <dbReference type="Proteomes" id="UP000309033"/>
    </source>
</evidence>
<keyword evidence="5" id="KW-1185">Reference proteome</keyword>
<feature type="chain" id="PRO_5038926925" evidence="2">
    <location>
        <begin position="25"/>
        <end position="226"/>
    </location>
</feature>
<evidence type="ECO:0000256" key="1">
    <source>
        <dbReference type="SAM" id="MobiDB-lite"/>
    </source>
</evidence>
<sequence>MISSTPYRGLLVLALAATAISACTAETEAPRASRTPAVNIVQPGAPGQGSKVLPAGEVPRSEDQKYTDADVRFMQGMIRHHSQALRMTALVAGRSESKDLPRFAKRIEISQQDEIDQMVRWLRARLQQVPSVGSGAGHDHGGGEPMPGMLTDAQFAELEQAKGARFDRLFYEDMIQHHMGALTMVERLFGDGGGGESEINQFVTHVDGDQRIEVDRMRTLLAQLKG</sequence>
<dbReference type="PANTHER" id="PTHR36933:SF1">
    <property type="entry name" value="SLL0788 PROTEIN"/>
    <property type="match status" value="1"/>
</dbReference>
<accession>A0A5R8Z1D2</accession>
<dbReference type="Gene3D" id="1.20.1260.10">
    <property type="match status" value="1"/>
</dbReference>
<feature type="domain" description="DUF305" evidence="3">
    <location>
        <begin position="70"/>
        <end position="221"/>
    </location>
</feature>
<gene>
    <name evidence="4" type="ORF">FED44_18385</name>
</gene>
<reference evidence="4" key="1">
    <citation type="submission" date="2019-05" db="EMBL/GenBank/DDBJ databases">
        <title>Isolation, diversity and antifungal activity of Actinobacteria from wheat.</title>
        <authorList>
            <person name="Yu B."/>
        </authorList>
    </citation>
    <scope>NUCLEOTIDE SEQUENCE [LARGE SCALE GENOMIC DNA]</scope>
    <source>
        <strain evidence="4">NEAU-HEGS1-5</strain>
    </source>
</reference>
<evidence type="ECO:0000256" key="2">
    <source>
        <dbReference type="SAM" id="SignalP"/>
    </source>
</evidence>
<evidence type="ECO:0000259" key="3">
    <source>
        <dbReference type="Pfam" id="PF03713"/>
    </source>
</evidence>
<organism evidence="4 5">
    <name type="scientific">Microbispora triticiradicis</name>
    <dbReference type="NCBI Taxonomy" id="2200763"/>
    <lineage>
        <taxon>Bacteria</taxon>
        <taxon>Bacillati</taxon>
        <taxon>Actinomycetota</taxon>
        <taxon>Actinomycetes</taxon>
        <taxon>Streptosporangiales</taxon>
        <taxon>Streptosporangiaceae</taxon>
        <taxon>Microbispora</taxon>
    </lineage>
</organism>
<keyword evidence="2" id="KW-0732">Signal</keyword>
<dbReference type="InterPro" id="IPR005183">
    <property type="entry name" value="DUF305_CopM-like"/>
</dbReference>
<dbReference type="AlphaFoldDB" id="A0A5R8Z1D2"/>
<feature type="signal peptide" evidence="2">
    <location>
        <begin position="1"/>
        <end position="24"/>
    </location>
</feature>
<feature type="region of interest" description="Disordered" evidence="1">
    <location>
        <begin position="43"/>
        <end position="63"/>
    </location>
</feature>
<name>A0A5R8Z1D2_9ACTN</name>
<proteinExistence type="predicted"/>
<dbReference type="EMBL" id="VANP01000006">
    <property type="protein sequence ID" value="TLP58806.1"/>
    <property type="molecule type" value="Genomic_DNA"/>
</dbReference>